<dbReference type="Pfam" id="PF00450">
    <property type="entry name" value="Peptidase_S10"/>
    <property type="match status" value="1"/>
</dbReference>
<keyword evidence="4" id="KW-0378">Hydrolase</keyword>
<dbReference type="HOGENOM" id="CLU_008523_10_3_1"/>
<reference evidence="7" key="1">
    <citation type="journal article" date="2012" name="PLoS Genet.">
        <title>The genomes of the fungal plant pathogens Cladosporium fulvum and Dothistroma septosporum reveal adaptation to different hosts and lifestyles but also signatures of common ancestry.</title>
        <authorList>
            <person name="de Wit P.J.G.M."/>
            <person name="van der Burgt A."/>
            <person name="Oekmen B."/>
            <person name="Stergiopoulos I."/>
            <person name="Abd-Elsalam K.A."/>
            <person name="Aerts A.L."/>
            <person name="Bahkali A.H."/>
            <person name="Beenen H.G."/>
            <person name="Chettri P."/>
            <person name="Cox M.P."/>
            <person name="Datema E."/>
            <person name="de Vries R.P."/>
            <person name="Dhillon B."/>
            <person name="Ganley A.R."/>
            <person name="Griffiths S.A."/>
            <person name="Guo Y."/>
            <person name="Hamelin R.C."/>
            <person name="Henrissat B."/>
            <person name="Kabir M.S."/>
            <person name="Jashni M.K."/>
            <person name="Kema G."/>
            <person name="Klaubauf S."/>
            <person name="Lapidus A."/>
            <person name="Levasseur A."/>
            <person name="Lindquist E."/>
            <person name="Mehrabi R."/>
            <person name="Ohm R.A."/>
            <person name="Owen T.J."/>
            <person name="Salamov A."/>
            <person name="Schwelm A."/>
            <person name="Schijlen E."/>
            <person name="Sun H."/>
            <person name="van den Burg H.A."/>
            <person name="van Ham R.C.H.J."/>
            <person name="Zhang S."/>
            <person name="Goodwin S.B."/>
            <person name="Grigoriev I.V."/>
            <person name="Collemare J."/>
            <person name="Bradshaw R.E."/>
        </authorList>
    </citation>
    <scope>NUCLEOTIDE SEQUENCE [LARGE SCALE GENOMIC DNA]</scope>
    <source>
        <strain evidence="7">NZE10 / CBS 128990</strain>
    </source>
</reference>
<dbReference type="InterPro" id="IPR029058">
    <property type="entry name" value="AB_hydrolase_fold"/>
</dbReference>
<evidence type="ECO:0000313" key="6">
    <source>
        <dbReference type="EMBL" id="EME50246.1"/>
    </source>
</evidence>
<dbReference type="GO" id="GO:0004185">
    <property type="term" value="F:serine-type carboxypeptidase activity"/>
    <property type="evidence" value="ECO:0007669"/>
    <property type="project" value="InterPro"/>
</dbReference>
<proteinExistence type="inferred from homology"/>
<dbReference type="GO" id="GO:0000324">
    <property type="term" value="C:fungal-type vacuole"/>
    <property type="evidence" value="ECO:0007669"/>
    <property type="project" value="TreeGrafter"/>
</dbReference>
<protein>
    <recommendedName>
        <fullName evidence="8">Carboxypeptidase</fullName>
    </recommendedName>
</protein>
<evidence type="ECO:0000256" key="1">
    <source>
        <dbReference type="ARBA" id="ARBA00009431"/>
    </source>
</evidence>
<dbReference type="Proteomes" id="UP000016933">
    <property type="component" value="Unassembled WGS sequence"/>
</dbReference>
<sequence length="516" mass="55639">MACHGALAGEPRNMATVQTLALLHVAAAQFVKAPADLISTSGNGHTVQYKEDPSGICETVEGVKLYSGYIDNPKEAPLTLRLNGDPGDTSMVGLFSSNGPCSIDDNGSVRYNQYSWNNASNMLYLEQPTTTALSYSIPVDAYTSADGELKTAPGAVCPDSAPANSCGTLSSSDASMTANSNPNAAPQTLHKGIYMLRQQRHPHLSESYGGYHGPVFANYVLEQNAKNPMGTATLDLRGLSVGNGWLDPLIQFQAYYNFTVSPGNNFGFKPFNESMEQRMYDTLHGDGNCLDQFLDCNDRRIDDICSAADNLCYDDVDYLYDTLVPGLLPPTDFVAYLNKPEIQEAIGAFTDFSYLTSLGTGTVATAFGTTGDNASNFNIIEKNRRLVDQGVYVVHCAGDADYNCNWIGGQAIASLIDAHDFAKAGYENVTTANGAVHGVASQSGKYSFVRIYDSGHQMPFYKPEAALAVFERLLKQVGVATGKEESTYQNDPETIQEDLVGASCTFDSETNFPKCP</sequence>
<keyword evidence="7" id="KW-1185">Reference proteome</keyword>
<evidence type="ECO:0000256" key="2">
    <source>
        <dbReference type="ARBA" id="ARBA00022645"/>
    </source>
</evidence>
<dbReference type="Gene3D" id="3.40.50.1820">
    <property type="entry name" value="alpha/beta hydrolase"/>
    <property type="match status" value="1"/>
</dbReference>
<gene>
    <name evidence="6" type="ORF">DOTSEDRAFT_85449</name>
</gene>
<dbReference type="PANTHER" id="PTHR11802">
    <property type="entry name" value="SERINE PROTEASE FAMILY S10 SERINE CARBOXYPEPTIDASE"/>
    <property type="match status" value="1"/>
</dbReference>
<keyword evidence="3" id="KW-0645">Protease</keyword>
<keyword evidence="2" id="KW-0121">Carboxypeptidase</keyword>
<name>N1Q384_DOTSN</name>
<accession>N1Q384</accession>
<evidence type="ECO:0000313" key="7">
    <source>
        <dbReference type="Proteomes" id="UP000016933"/>
    </source>
</evidence>
<dbReference type="OrthoDB" id="443318at2759"/>
<dbReference type="AlphaFoldDB" id="N1Q384"/>
<keyword evidence="5" id="KW-0325">Glycoprotein</keyword>
<evidence type="ECO:0008006" key="8">
    <source>
        <dbReference type="Google" id="ProtNLM"/>
    </source>
</evidence>
<evidence type="ECO:0000256" key="3">
    <source>
        <dbReference type="ARBA" id="ARBA00022670"/>
    </source>
</evidence>
<dbReference type="InterPro" id="IPR001563">
    <property type="entry name" value="Peptidase_S10"/>
</dbReference>
<evidence type="ECO:0000256" key="5">
    <source>
        <dbReference type="ARBA" id="ARBA00023180"/>
    </source>
</evidence>
<comment type="similarity">
    <text evidence="1">Belongs to the peptidase S10 family.</text>
</comment>
<evidence type="ECO:0000256" key="4">
    <source>
        <dbReference type="ARBA" id="ARBA00022801"/>
    </source>
</evidence>
<organism evidence="6 7">
    <name type="scientific">Dothistroma septosporum (strain NZE10 / CBS 128990)</name>
    <name type="common">Red band needle blight fungus</name>
    <name type="synonym">Mycosphaerella pini</name>
    <dbReference type="NCBI Taxonomy" id="675120"/>
    <lineage>
        <taxon>Eukaryota</taxon>
        <taxon>Fungi</taxon>
        <taxon>Dikarya</taxon>
        <taxon>Ascomycota</taxon>
        <taxon>Pezizomycotina</taxon>
        <taxon>Dothideomycetes</taxon>
        <taxon>Dothideomycetidae</taxon>
        <taxon>Mycosphaerellales</taxon>
        <taxon>Mycosphaerellaceae</taxon>
        <taxon>Dothistroma</taxon>
    </lineage>
</organism>
<dbReference type="EMBL" id="KB446535">
    <property type="protein sequence ID" value="EME50246.1"/>
    <property type="molecule type" value="Genomic_DNA"/>
</dbReference>
<dbReference type="OMA" id="ADNLCYD"/>
<dbReference type="SUPFAM" id="SSF53474">
    <property type="entry name" value="alpha/beta-Hydrolases"/>
    <property type="match status" value="1"/>
</dbReference>
<dbReference type="eggNOG" id="KOG1282">
    <property type="taxonomic scope" value="Eukaryota"/>
</dbReference>
<dbReference type="PRINTS" id="PR00724">
    <property type="entry name" value="CRBOXYPTASEC"/>
</dbReference>
<dbReference type="STRING" id="675120.N1Q384"/>
<reference evidence="6 7" key="2">
    <citation type="journal article" date="2012" name="PLoS Pathog.">
        <title>Diverse lifestyles and strategies of plant pathogenesis encoded in the genomes of eighteen Dothideomycetes fungi.</title>
        <authorList>
            <person name="Ohm R.A."/>
            <person name="Feau N."/>
            <person name="Henrissat B."/>
            <person name="Schoch C.L."/>
            <person name="Horwitz B.A."/>
            <person name="Barry K.W."/>
            <person name="Condon B.J."/>
            <person name="Copeland A.C."/>
            <person name="Dhillon B."/>
            <person name="Glaser F."/>
            <person name="Hesse C.N."/>
            <person name="Kosti I."/>
            <person name="LaButti K."/>
            <person name="Lindquist E.A."/>
            <person name="Lucas S."/>
            <person name="Salamov A.A."/>
            <person name="Bradshaw R.E."/>
            <person name="Ciuffetti L."/>
            <person name="Hamelin R.C."/>
            <person name="Kema G.H.J."/>
            <person name="Lawrence C."/>
            <person name="Scott J.A."/>
            <person name="Spatafora J.W."/>
            <person name="Turgeon B.G."/>
            <person name="de Wit P.J.G.M."/>
            <person name="Zhong S."/>
            <person name="Goodwin S.B."/>
            <person name="Grigoriev I.V."/>
        </authorList>
    </citation>
    <scope>NUCLEOTIDE SEQUENCE [LARGE SCALE GENOMIC DNA]</scope>
    <source>
        <strain evidence="7">NZE10 / CBS 128990</strain>
    </source>
</reference>
<dbReference type="PANTHER" id="PTHR11802:SF64">
    <property type="entry name" value="CARBOXYPEPTIDASE"/>
    <property type="match status" value="1"/>
</dbReference>
<dbReference type="GO" id="GO:0006508">
    <property type="term" value="P:proteolysis"/>
    <property type="evidence" value="ECO:0007669"/>
    <property type="project" value="UniProtKB-KW"/>
</dbReference>